<name>A0ABU2NME3_9PSEU</name>
<dbReference type="InterPro" id="IPR036513">
    <property type="entry name" value="STAS_dom_sf"/>
</dbReference>
<comment type="caution">
    <text evidence="2">The sequence shown here is derived from an EMBL/GenBank/DDBJ whole genome shotgun (WGS) entry which is preliminary data.</text>
</comment>
<dbReference type="Pfam" id="PF14417">
    <property type="entry name" value="MEDS"/>
    <property type="match status" value="1"/>
</dbReference>
<dbReference type="SUPFAM" id="SSF52091">
    <property type="entry name" value="SpoIIaa-like"/>
    <property type="match status" value="1"/>
</dbReference>
<proteinExistence type="predicted"/>
<protein>
    <submittedName>
        <fullName evidence="2">MEDS domain-containing protein</fullName>
    </submittedName>
</protein>
<evidence type="ECO:0000259" key="1">
    <source>
        <dbReference type="PROSITE" id="PS50801"/>
    </source>
</evidence>
<evidence type="ECO:0000313" key="2">
    <source>
        <dbReference type="EMBL" id="MDT0353814.1"/>
    </source>
</evidence>
<dbReference type="Gene3D" id="3.30.750.24">
    <property type="entry name" value="STAS domain"/>
    <property type="match status" value="1"/>
</dbReference>
<dbReference type="Proteomes" id="UP001183202">
    <property type="component" value="Unassembled WGS sequence"/>
</dbReference>
<reference evidence="3" key="1">
    <citation type="submission" date="2023-07" db="EMBL/GenBank/DDBJ databases">
        <title>30 novel species of actinomycetes from the DSMZ collection.</title>
        <authorList>
            <person name="Nouioui I."/>
        </authorList>
    </citation>
    <scope>NUCLEOTIDE SEQUENCE [LARGE SCALE GENOMIC DNA]</scope>
    <source>
        <strain evidence="3">DSM 45834</strain>
    </source>
</reference>
<organism evidence="2 3">
    <name type="scientific">Pseudonocardia charpentierae</name>
    <dbReference type="NCBI Taxonomy" id="3075545"/>
    <lineage>
        <taxon>Bacteria</taxon>
        <taxon>Bacillati</taxon>
        <taxon>Actinomycetota</taxon>
        <taxon>Actinomycetes</taxon>
        <taxon>Pseudonocardiales</taxon>
        <taxon>Pseudonocardiaceae</taxon>
        <taxon>Pseudonocardia</taxon>
    </lineage>
</organism>
<dbReference type="Pfam" id="PF13466">
    <property type="entry name" value="STAS_2"/>
    <property type="match status" value="1"/>
</dbReference>
<dbReference type="InterPro" id="IPR058548">
    <property type="entry name" value="MlaB-like_STAS"/>
</dbReference>
<dbReference type="CDD" id="cd07043">
    <property type="entry name" value="STAS_anti-anti-sigma_factors"/>
    <property type="match status" value="1"/>
</dbReference>
<evidence type="ECO:0000313" key="3">
    <source>
        <dbReference type="Proteomes" id="UP001183202"/>
    </source>
</evidence>
<keyword evidence="3" id="KW-1185">Reference proteome</keyword>
<sequence length="268" mass="29031">MHTIVVFARRSRHEAVLGAWLADAVGRGEKVLLLRAPGEDASLIDRSLTAAGVDPSSVVGSGQVEVLDSARWGAECGGRAESLYELYLGQVRRAGRDEFPGIAMTGDERAMRALVRDDVELVAHERDIDRLVADQGVRALCRYPVWEGGDVLRGILRLHYRNVIDDLWQATVVADRLLVRGEIETSNVDRFDVVVRAAVTAGASTVDLSGVEFFSAAAVRALFGAADLLQQRGRPLVLLDPQVSRVKALALEFLAQHPAVELTGENSG</sequence>
<gene>
    <name evidence="2" type="ORF">RM445_30435</name>
</gene>
<feature type="domain" description="STAS" evidence="1">
    <location>
        <begin position="177"/>
        <end position="247"/>
    </location>
</feature>
<dbReference type="InterPro" id="IPR025847">
    <property type="entry name" value="MEDS_domain"/>
</dbReference>
<dbReference type="RefSeq" id="WP_311560326.1">
    <property type="nucleotide sequence ID" value="NZ_JAVREJ010000046.1"/>
</dbReference>
<dbReference type="InterPro" id="IPR002645">
    <property type="entry name" value="STAS_dom"/>
</dbReference>
<accession>A0ABU2NME3</accession>
<dbReference type="PROSITE" id="PS50801">
    <property type="entry name" value="STAS"/>
    <property type="match status" value="1"/>
</dbReference>
<dbReference type="EMBL" id="JAVREJ010000046">
    <property type="protein sequence ID" value="MDT0353814.1"/>
    <property type="molecule type" value="Genomic_DNA"/>
</dbReference>